<evidence type="ECO:0000256" key="1">
    <source>
        <dbReference type="SAM" id="Phobius"/>
    </source>
</evidence>
<reference evidence="2 3" key="1">
    <citation type="submission" date="2020-01" db="EMBL/GenBank/DDBJ databases">
        <title>Genomes of bacteria type strains.</title>
        <authorList>
            <person name="Chen J."/>
            <person name="Zhu S."/>
            <person name="Yang J."/>
        </authorList>
    </citation>
    <scope>NUCLEOTIDE SEQUENCE [LARGE SCALE GENOMIC DNA]</scope>
    <source>
        <strain evidence="2 3">LMG 24078</strain>
    </source>
</reference>
<feature type="transmembrane region" description="Helical" evidence="1">
    <location>
        <begin position="75"/>
        <end position="105"/>
    </location>
</feature>
<evidence type="ECO:0000313" key="2">
    <source>
        <dbReference type="EMBL" id="NDW15306.1"/>
    </source>
</evidence>
<keyword evidence="3" id="KW-1185">Reference proteome</keyword>
<accession>A0A6N9THB7</accession>
<dbReference type="InterPro" id="IPR021279">
    <property type="entry name" value="DUF2721"/>
</dbReference>
<dbReference type="Proteomes" id="UP000471381">
    <property type="component" value="Unassembled WGS sequence"/>
</dbReference>
<protein>
    <submittedName>
        <fullName evidence="2">DUF2721 domain-containing protein</fullName>
    </submittedName>
</protein>
<keyword evidence="1" id="KW-0472">Membrane</keyword>
<gene>
    <name evidence="2" type="ORF">GTQ48_07225</name>
</gene>
<dbReference type="AlphaFoldDB" id="A0A6N9THB7"/>
<keyword evidence="1" id="KW-1133">Transmembrane helix</keyword>
<sequence length="147" mass="16438">MNTLIPSLSQLIEFAVAPVFLLTGIAGFLNVMSSRLGRISDRVRVAERQIHTLSDPHIVDRSKREIKVLWRRVKVINWAIGLCVTSGLLVCSVIMALFAGSLWIVDLKTPVIVLFILAMIFLIIALIVFLIEVKLATTTINMVRTIR</sequence>
<dbReference type="RefSeq" id="WP_163105905.1">
    <property type="nucleotide sequence ID" value="NZ_JAAAWO010000004.1"/>
</dbReference>
<dbReference type="EMBL" id="JAAAWO010000004">
    <property type="protein sequence ID" value="NDW15306.1"/>
    <property type="molecule type" value="Genomic_DNA"/>
</dbReference>
<evidence type="ECO:0000313" key="3">
    <source>
        <dbReference type="Proteomes" id="UP000471381"/>
    </source>
</evidence>
<keyword evidence="1" id="KW-0812">Transmembrane</keyword>
<feature type="transmembrane region" description="Helical" evidence="1">
    <location>
        <begin position="12"/>
        <end position="32"/>
    </location>
</feature>
<feature type="transmembrane region" description="Helical" evidence="1">
    <location>
        <begin position="111"/>
        <end position="131"/>
    </location>
</feature>
<name>A0A6N9THB7_9ALTE</name>
<dbReference type="Pfam" id="PF11026">
    <property type="entry name" value="DUF2721"/>
    <property type="match status" value="1"/>
</dbReference>
<proteinExistence type="predicted"/>
<comment type="caution">
    <text evidence="2">The sequence shown here is derived from an EMBL/GenBank/DDBJ whole genome shotgun (WGS) entry which is preliminary data.</text>
</comment>
<organism evidence="2 3">
    <name type="scientific">Alteromonas genovensis</name>
    <dbReference type="NCBI Taxonomy" id="471225"/>
    <lineage>
        <taxon>Bacteria</taxon>
        <taxon>Pseudomonadati</taxon>
        <taxon>Pseudomonadota</taxon>
        <taxon>Gammaproteobacteria</taxon>
        <taxon>Alteromonadales</taxon>
        <taxon>Alteromonadaceae</taxon>
        <taxon>Alteromonas/Salinimonas group</taxon>
        <taxon>Alteromonas</taxon>
    </lineage>
</organism>